<dbReference type="EMBL" id="UINC01205068">
    <property type="protein sequence ID" value="SVE26073.1"/>
    <property type="molecule type" value="Genomic_DNA"/>
</dbReference>
<accession>A0A383C1X4</accession>
<protein>
    <submittedName>
        <fullName evidence="1">Uncharacterized protein</fullName>
    </submittedName>
</protein>
<feature type="non-terminal residue" evidence="1">
    <location>
        <position position="23"/>
    </location>
</feature>
<organism evidence="1">
    <name type="scientific">marine metagenome</name>
    <dbReference type="NCBI Taxonomy" id="408172"/>
    <lineage>
        <taxon>unclassified sequences</taxon>
        <taxon>metagenomes</taxon>
        <taxon>ecological metagenomes</taxon>
    </lineage>
</organism>
<proteinExistence type="predicted"/>
<dbReference type="AlphaFoldDB" id="A0A383C1X4"/>
<evidence type="ECO:0000313" key="1">
    <source>
        <dbReference type="EMBL" id="SVE26073.1"/>
    </source>
</evidence>
<name>A0A383C1X4_9ZZZZ</name>
<reference evidence="1" key="1">
    <citation type="submission" date="2018-05" db="EMBL/GenBank/DDBJ databases">
        <authorList>
            <person name="Lanie J.A."/>
            <person name="Ng W.-L."/>
            <person name="Kazmierczak K.M."/>
            <person name="Andrzejewski T.M."/>
            <person name="Davidsen T.M."/>
            <person name="Wayne K.J."/>
            <person name="Tettelin H."/>
            <person name="Glass J.I."/>
            <person name="Rusch D."/>
            <person name="Podicherti R."/>
            <person name="Tsui H.-C.T."/>
            <person name="Winkler M.E."/>
        </authorList>
    </citation>
    <scope>NUCLEOTIDE SEQUENCE</scope>
</reference>
<gene>
    <name evidence="1" type="ORF">METZ01_LOCUS478927</name>
</gene>
<sequence>MNNIIIGQSTSQYYHRNPQQVNA</sequence>